<dbReference type="UniPathway" id="UPA00253">
    <property type="reaction ID" value="UER00326"/>
</dbReference>
<keyword evidence="6 12" id="KW-0285">Flavoprotein</keyword>
<evidence type="ECO:0000256" key="2">
    <source>
        <dbReference type="ARBA" id="ARBA00004950"/>
    </source>
</evidence>
<keyword evidence="16" id="KW-1185">Reference proteome</keyword>
<evidence type="ECO:0000256" key="3">
    <source>
        <dbReference type="ARBA" id="ARBA00008562"/>
    </source>
</evidence>
<keyword evidence="8 12" id="KW-0274">FAD</keyword>
<dbReference type="InterPro" id="IPR036188">
    <property type="entry name" value="FAD/NAD-bd_sf"/>
</dbReference>
<evidence type="ECO:0000259" key="14">
    <source>
        <dbReference type="Pfam" id="PF02910"/>
    </source>
</evidence>
<accession>A0A1S1V4L5</accession>
<dbReference type="GO" id="GO:0033765">
    <property type="term" value="F:steroid dehydrogenase activity, acting on the CH-CH group of donors"/>
    <property type="evidence" value="ECO:0007669"/>
    <property type="project" value="UniProtKB-ARBA"/>
</dbReference>
<comment type="pathway">
    <text evidence="2 12">Cofactor biosynthesis; NAD(+) biosynthesis; iminoaspartate from L-aspartate (oxidase route): step 1/1.</text>
</comment>
<protein>
    <recommendedName>
        <fullName evidence="5 11">L-aspartate oxidase</fullName>
        <ecNumber evidence="4 11">1.4.3.16</ecNumber>
    </recommendedName>
</protein>
<evidence type="ECO:0000256" key="9">
    <source>
        <dbReference type="ARBA" id="ARBA00023002"/>
    </source>
</evidence>
<dbReference type="FunFam" id="3.90.700.10:FF:000002">
    <property type="entry name" value="L-aspartate oxidase"/>
    <property type="match status" value="1"/>
</dbReference>
<evidence type="ECO:0000256" key="1">
    <source>
        <dbReference type="ARBA" id="ARBA00001974"/>
    </source>
</evidence>
<dbReference type="STRING" id="39480.EUAN_21040"/>
<evidence type="ECO:0000256" key="11">
    <source>
        <dbReference type="NCBIfam" id="TIGR00551"/>
    </source>
</evidence>
<dbReference type="PRINTS" id="PR00368">
    <property type="entry name" value="FADPNR"/>
</dbReference>
<dbReference type="GO" id="GO:0008734">
    <property type="term" value="F:L-aspartate oxidase activity"/>
    <property type="evidence" value="ECO:0007669"/>
    <property type="project" value="UniProtKB-UniRule"/>
</dbReference>
<dbReference type="SUPFAM" id="SSF51905">
    <property type="entry name" value="FAD/NAD(P)-binding domain"/>
    <property type="match status" value="1"/>
</dbReference>
<comment type="function">
    <text evidence="12">Catalyzes the oxidation of L-aspartate to iminoaspartate.</text>
</comment>
<dbReference type="EMBL" id="MKIE01000011">
    <property type="protein sequence ID" value="OHW61562.1"/>
    <property type="molecule type" value="Genomic_DNA"/>
</dbReference>
<evidence type="ECO:0000256" key="7">
    <source>
        <dbReference type="ARBA" id="ARBA00022642"/>
    </source>
</evidence>
<dbReference type="NCBIfam" id="TIGR00551">
    <property type="entry name" value="nadB"/>
    <property type="match status" value="1"/>
</dbReference>
<sequence>MKSHYDVIVVGTGIAGLFTAINIEKKSVLLVSKSKVFSGNTPLAQGGIVSCIYKDSHFSDTVKAGSYYNKKEAVKAIEEDSRENIQKLIELGVNFERDENGELKYTREGGHSENTILYVKDRTGREIVETIAETARQRENIEILEDTMVTEIVEEGERVAGVKLISKSGRYFEVETDHLVLATGGIGELYLNTTNSAEATGDGIAIAYRSGAKVKDMEFIQFHPTSFYLESESKRFLISESLRGEGAKLINENGIRFMDNYHEMGELAPRDIVSRGIYRELSEGRKVYLDIRHESEEHLKNRFPTIYENCLRVGIDISRDLIEVRPAEHYIMGGIETDLMGNTNITGLYACGECACTGVHGGNRLASNSLLEGIVFANRIAQNINKLEKLSFEEQEIEGRGEVQGDELGSEFYNQKRALVKNIMESKLGIVRTDMGISEAIEELKSLESSLLGRESCTVEYNEILNMITVAKLVAYSAKCRKESLGAHYIERGEMIC</sequence>
<feature type="domain" description="Fumarate reductase/succinate dehydrogenase flavoprotein-like C-terminal" evidence="14">
    <location>
        <begin position="420"/>
        <end position="489"/>
    </location>
</feature>
<evidence type="ECO:0000256" key="8">
    <source>
        <dbReference type="ARBA" id="ARBA00022827"/>
    </source>
</evidence>
<dbReference type="OrthoDB" id="9806724at2"/>
<dbReference type="Pfam" id="PF00890">
    <property type="entry name" value="FAD_binding_2"/>
    <property type="match status" value="1"/>
</dbReference>
<gene>
    <name evidence="15" type="primary">nadB_2</name>
    <name evidence="15" type="ORF">EUAN_21040</name>
</gene>
<dbReference type="InterPro" id="IPR027477">
    <property type="entry name" value="Succ_DH/fumarate_Rdtase_cat_sf"/>
</dbReference>
<keyword evidence="9 12" id="KW-0560">Oxidoreductase</keyword>
<dbReference type="RefSeq" id="WP_071064330.1">
    <property type="nucleotide sequence ID" value="NZ_MKIE01000011.1"/>
</dbReference>
<name>A0A1S1V4L5_9FIRM</name>
<dbReference type="InterPro" id="IPR005288">
    <property type="entry name" value="NadB"/>
</dbReference>
<dbReference type="GO" id="GO:0005737">
    <property type="term" value="C:cytoplasm"/>
    <property type="evidence" value="ECO:0007669"/>
    <property type="project" value="UniProtKB-SubCell"/>
</dbReference>
<feature type="domain" description="FAD-dependent oxidoreductase 2 FAD-binding" evidence="13">
    <location>
        <begin position="6"/>
        <end position="370"/>
    </location>
</feature>
<dbReference type="Proteomes" id="UP000180254">
    <property type="component" value="Unassembled WGS sequence"/>
</dbReference>
<dbReference type="Gene3D" id="1.20.58.100">
    <property type="entry name" value="Fumarate reductase/succinate dehydrogenase flavoprotein-like, C-terminal domain"/>
    <property type="match status" value="1"/>
</dbReference>
<dbReference type="Gene3D" id="3.90.700.10">
    <property type="entry name" value="Succinate dehydrogenase/fumarate reductase flavoprotein, catalytic domain"/>
    <property type="match status" value="1"/>
</dbReference>
<evidence type="ECO:0000256" key="6">
    <source>
        <dbReference type="ARBA" id="ARBA00022630"/>
    </source>
</evidence>
<dbReference type="InterPro" id="IPR003953">
    <property type="entry name" value="FAD-dep_OxRdtase_2_FAD-bd"/>
</dbReference>
<dbReference type="AlphaFoldDB" id="A0A1S1V4L5"/>
<comment type="similarity">
    <text evidence="3 12">Belongs to the FAD-dependent oxidoreductase 2 family. NadB subfamily.</text>
</comment>
<evidence type="ECO:0000256" key="12">
    <source>
        <dbReference type="RuleBase" id="RU362049"/>
    </source>
</evidence>
<dbReference type="SUPFAM" id="SSF56425">
    <property type="entry name" value="Succinate dehydrogenase/fumarate reductase flavoprotein, catalytic domain"/>
    <property type="match status" value="1"/>
</dbReference>
<evidence type="ECO:0000256" key="5">
    <source>
        <dbReference type="ARBA" id="ARBA00021901"/>
    </source>
</evidence>
<dbReference type="SUPFAM" id="SSF46977">
    <property type="entry name" value="Succinate dehydrogenase/fumarate reductase flavoprotein C-terminal domain"/>
    <property type="match status" value="1"/>
</dbReference>
<evidence type="ECO:0000313" key="15">
    <source>
        <dbReference type="EMBL" id="OHW61562.1"/>
    </source>
</evidence>
<comment type="catalytic activity">
    <reaction evidence="10">
        <text>L-aspartate + O2 = iminosuccinate + H2O2</text>
        <dbReference type="Rhea" id="RHEA:25876"/>
        <dbReference type="ChEBI" id="CHEBI:15379"/>
        <dbReference type="ChEBI" id="CHEBI:16240"/>
        <dbReference type="ChEBI" id="CHEBI:29991"/>
        <dbReference type="ChEBI" id="CHEBI:77875"/>
        <dbReference type="EC" id="1.4.3.16"/>
    </reaction>
    <physiologicalReaction direction="left-to-right" evidence="10">
        <dbReference type="Rhea" id="RHEA:25877"/>
    </physiologicalReaction>
</comment>
<comment type="caution">
    <text evidence="15">The sequence shown here is derived from an EMBL/GenBank/DDBJ whole genome shotgun (WGS) entry which is preliminary data.</text>
</comment>
<dbReference type="PANTHER" id="PTHR42716">
    <property type="entry name" value="L-ASPARTATE OXIDASE"/>
    <property type="match status" value="1"/>
</dbReference>
<keyword evidence="7 12" id="KW-0662">Pyridine nucleotide biosynthesis</keyword>
<comment type="cofactor">
    <cofactor evidence="1 12">
        <name>FAD</name>
        <dbReference type="ChEBI" id="CHEBI:57692"/>
    </cofactor>
</comment>
<evidence type="ECO:0000313" key="16">
    <source>
        <dbReference type="Proteomes" id="UP000180254"/>
    </source>
</evidence>
<organism evidence="15 16">
    <name type="scientific">Andreesenia angusta</name>
    <dbReference type="NCBI Taxonomy" id="39480"/>
    <lineage>
        <taxon>Bacteria</taxon>
        <taxon>Bacillati</taxon>
        <taxon>Bacillota</taxon>
        <taxon>Tissierellia</taxon>
        <taxon>Tissierellales</taxon>
        <taxon>Gottschalkiaceae</taxon>
        <taxon>Andreesenia</taxon>
    </lineage>
</organism>
<dbReference type="PANTHER" id="PTHR42716:SF2">
    <property type="entry name" value="L-ASPARTATE OXIDASE, CHLOROPLASTIC"/>
    <property type="match status" value="1"/>
</dbReference>
<dbReference type="EC" id="1.4.3.16" evidence="4 11"/>
<dbReference type="Pfam" id="PF02910">
    <property type="entry name" value="Succ_DH_flav_C"/>
    <property type="match status" value="1"/>
</dbReference>
<evidence type="ECO:0000256" key="4">
    <source>
        <dbReference type="ARBA" id="ARBA00012173"/>
    </source>
</evidence>
<dbReference type="InterPro" id="IPR037099">
    <property type="entry name" value="Fum_R/Succ_DH_flav-like_C_sf"/>
</dbReference>
<evidence type="ECO:0000256" key="10">
    <source>
        <dbReference type="ARBA" id="ARBA00048305"/>
    </source>
</evidence>
<comment type="subcellular location">
    <subcellularLocation>
        <location evidence="12">Cytoplasm</location>
    </subcellularLocation>
</comment>
<proteinExistence type="inferred from homology"/>
<dbReference type="GO" id="GO:0034628">
    <property type="term" value="P:'de novo' NAD+ biosynthetic process from L-aspartate"/>
    <property type="evidence" value="ECO:0007669"/>
    <property type="project" value="TreeGrafter"/>
</dbReference>
<dbReference type="Gene3D" id="3.50.50.60">
    <property type="entry name" value="FAD/NAD(P)-binding domain"/>
    <property type="match status" value="1"/>
</dbReference>
<dbReference type="InterPro" id="IPR015939">
    <property type="entry name" value="Fum_Rdtase/Succ_DH_flav-like_C"/>
</dbReference>
<evidence type="ECO:0000259" key="13">
    <source>
        <dbReference type="Pfam" id="PF00890"/>
    </source>
</evidence>
<reference evidence="15 16" key="1">
    <citation type="submission" date="2016-09" db="EMBL/GenBank/DDBJ databases">
        <title>Genome sequence of Eubacterium angustum.</title>
        <authorList>
            <person name="Poehlein A."/>
            <person name="Daniel R."/>
        </authorList>
    </citation>
    <scope>NUCLEOTIDE SEQUENCE [LARGE SCALE GENOMIC DNA]</scope>
    <source>
        <strain evidence="15 16">DSM 1989</strain>
    </source>
</reference>